<keyword evidence="8" id="KW-1185">Reference proteome</keyword>
<evidence type="ECO:0000313" key="7">
    <source>
        <dbReference type="EMBL" id="GMR54953.1"/>
    </source>
</evidence>
<feature type="coiled-coil region" evidence="5">
    <location>
        <begin position="212"/>
        <end position="246"/>
    </location>
</feature>
<feature type="domain" description="RING-type" evidence="6">
    <location>
        <begin position="378"/>
        <end position="424"/>
    </location>
</feature>
<feature type="coiled-coil region" evidence="5">
    <location>
        <begin position="300"/>
        <end position="362"/>
    </location>
</feature>
<dbReference type="AlphaFoldDB" id="A0AAN5D1T7"/>
<evidence type="ECO:0000256" key="3">
    <source>
        <dbReference type="ARBA" id="ARBA00022833"/>
    </source>
</evidence>
<evidence type="ECO:0000256" key="2">
    <source>
        <dbReference type="ARBA" id="ARBA00022771"/>
    </source>
</evidence>
<evidence type="ECO:0000259" key="6">
    <source>
        <dbReference type="PROSITE" id="PS50089"/>
    </source>
</evidence>
<proteinExistence type="predicted"/>
<dbReference type="EMBL" id="BTRK01000005">
    <property type="protein sequence ID" value="GMR54953.1"/>
    <property type="molecule type" value="Genomic_DNA"/>
</dbReference>
<dbReference type="SMART" id="SM00184">
    <property type="entry name" value="RING"/>
    <property type="match status" value="1"/>
</dbReference>
<dbReference type="PROSITE" id="PS50089">
    <property type="entry name" value="ZF_RING_2"/>
    <property type="match status" value="1"/>
</dbReference>
<evidence type="ECO:0000256" key="4">
    <source>
        <dbReference type="PROSITE-ProRule" id="PRU00175"/>
    </source>
</evidence>
<keyword evidence="1" id="KW-0479">Metal-binding</keyword>
<keyword evidence="2 4" id="KW-0863">Zinc-finger</keyword>
<dbReference type="PANTHER" id="PTHR16450:SF1">
    <property type="entry name" value="PROTEIN CBG12045"/>
    <property type="match status" value="1"/>
</dbReference>
<keyword evidence="5" id="KW-0175">Coiled coil</keyword>
<keyword evidence="3" id="KW-0862">Zinc</keyword>
<dbReference type="SUPFAM" id="SSF57850">
    <property type="entry name" value="RING/U-box"/>
    <property type="match status" value="1"/>
</dbReference>
<comment type="caution">
    <text evidence="7">The sequence shown here is derived from an EMBL/GenBank/DDBJ whole genome shotgun (WGS) entry which is preliminary data.</text>
</comment>
<dbReference type="InterPro" id="IPR001841">
    <property type="entry name" value="Znf_RING"/>
</dbReference>
<organism evidence="7 8">
    <name type="scientific">Pristionchus mayeri</name>
    <dbReference type="NCBI Taxonomy" id="1317129"/>
    <lineage>
        <taxon>Eukaryota</taxon>
        <taxon>Metazoa</taxon>
        <taxon>Ecdysozoa</taxon>
        <taxon>Nematoda</taxon>
        <taxon>Chromadorea</taxon>
        <taxon>Rhabditida</taxon>
        <taxon>Rhabditina</taxon>
        <taxon>Diplogasteromorpha</taxon>
        <taxon>Diplogasteroidea</taxon>
        <taxon>Neodiplogasteridae</taxon>
        <taxon>Pristionchus</taxon>
    </lineage>
</organism>
<dbReference type="Gene3D" id="3.30.40.10">
    <property type="entry name" value="Zinc/RING finger domain, C3HC4 (zinc finger)"/>
    <property type="match status" value="1"/>
</dbReference>
<dbReference type="InterPro" id="IPR017907">
    <property type="entry name" value="Znf_RING_CS"/>
</dbReference>
<dbReference type="GO" id="GO:0008270">
    <property type="term" value="F:zinc ion binding"/>
    <property type="evidence" value="ECO:0007669"/>
    <property type="project" value="UniProtKB-KW"/>
</dbReference>
<accession>A0AAN5D1T7</accession>
<dbReference type="PROSITE" id="PS00518">
    <property type="entry name" value="ZF_RING_1"/>
    <property type="match status" value="1"/>
</dbReference>
<dbReference type="Pfam" id="PF13920">
    <property type="entry name" value="zf-C3HC4_3"/>
    <property type="match status" value="1"/>
</dbReference>
<gene>
    <name evidence="7" type="ORF">PMAYCL1PPCAC_25148</name>
</gene>
<evidence type="ECO:0000313" key="8">
    <source>
        <dbReference type="Proteomes" id="UP001328107"/>
    </source>
</evidence>
<name>A0AAN5D1T7_9BILA</name>
<dbReference type="Proteomes" id="UP001328107">
    <property type="component" value="Unassembled WGS sequence"/>
</dbReference>
<dbReference type="InterPro" id="IPR013083">
    <property type="entry name" value="Znf_RING/FYVE/PHD"/>
</dbReference>
<feature type="non-terminal residue" evidence="7">
    <location>
        <position position="1"/>
    </location>
</feature>
<dbReference type="PANTHER" id="PTHR16450">
    <property type="entry name" value="RING FINGER PROTEIN 186"/>
    <property type="match status" value="1"/>
</dbReference>
<evidence type="ECO:0000256" key="1">
    <source>
        <dbReference type="ARBA" id="ARBA00022723"/>
    </source>
</evidence>
<reference evidence="8" key="1">
    <citation type="submission" date="2022-10" db="EMBL/GenBank/DDBJ databases">
        <title>Genome assembly of Pristionchus species.</title>
        <authorList>
            <person name="Yoshida K."/>
            <person name="Sommer R.J."/>
        </authorList>
    </citation>
    <scope>NUCLEOTIDE SEQUENCE [LARGE SCALE GENOMIC DNA]</scope>
    <source>
        <strain evidence="8">RS5460</strain>
    </source>
</reference>
<evidence type="ECO:0000256" key="5">
    <source>
        <dbReference type="SAM" id="Coils"/>
    </source>
</evidence>
<protein>
    <recommendedName>
        <fullName evidence="6">RING-type domain-containing protein</fullName>
    </recommendedName>
</protein>
<sequence>FFSLSFFRKAQLLFLSDMGTRPLHERLVEESLERNKARAAALNTGRQRPMTRLQTRLAASASDEYAGSGGFLPEDSVDIADFGNEQYMDTGIDDNGVMYHVYEIPPDASDDSFNFSDGFQYHQEADEDDTSSSGVIDVESFDDRSADSQGVELAEHDYESASYLQLQAAWRQQAAWEAQAAKEAEERIPEEYNEYMMERLELEQHTEETAAVRAVEEAKKAEEARKQRLRDERARLAKERNAELMRREQELHESRTLEKRQARLKHEEAALASEVKNREKQLRKRTEQQSIERLAQLAHEQDVEAKIARLAGEMEEQKERLRVMRAEREAQERDLEQQEVDLEEARFKAAAKKEERIKATKEYDDHPISVAARYSRQCTICLTANPRRRATLIACGHMMCATCAEQMSEGPGSSAGQFACPYCRKTTGFVQTFEDPEEIQEVIRPMTPEVSTTTPRKRKADDIIMSSPQGKLPRPPLYKILYRT</sequence>